<evidence type="ECO:0000313" key="2">
    <source>
        <dbReference type="Proteomes" id="UP000435837"/>
    </source>
</evidence>
<dbReference type="Proteomes" id="UP000435837">
    <property type="component" value="Unassembled WGS sequence"/>
</dbReference>
<reference evidence="1 2" key="1">
    <citation type="submission" date="2019-12" db="EMBL/GenBank/DDBJ databases">
        <title>Whole genome shotgun sequence of Streptomyces caniferus NBRC 15389.</title>
        <authorList>
            <person name="Ichikawa N."/>
            <person name="Kimura A."/>
            <person name="Kitahashi Y."/>
            <person name="Komaki H."/>
            <person name="Tamura T."/>
        </authorList>
    </citation>
    <scope>NUCLEOTIDE SEQUENCE [LARGE SCALE GENOMIC DNA]</scope>
    <source>
        <strain evidence="1 2">NBRC 15389</strain>
    </source>
</reference>
<accession>A0A640SID7</accession>
<evidence type="ECO:0000313" key="1">
    <source>
        <dbReference type="EMBL" id="GFE10594.1"/>
    </source>
</evidence>
<proteinExistence type="predicted"/>
<protein>
    <submittedName>
        <fullName evidence="1">Uncharacterized protein</fullName>
    </submittedName>
</protein>
<name>A0A640SID7_9ACTN</name>
<gene>
    <name evidence="1" type="ORF">Scani_68620</name>
</gene>
<comment type="caution">
    <text evidence="1">The sequence shown here is derived from an EMBL/GenBank/DDBJ whole genome shotgun (WGS) entry which is preliminary data.</text>
</comment>
<sequence length="60" mass="6592">MTRGRLKAQPPTVATAVNASTVATATLIPVREPPRLPLRMPCFILLSIPRENLEPRQSLT</sequence>
<organism evidence="1 2">
    <name type="scientific">Streptomyces caniferus</name>
    <dbReference type="NCBI Taxonomy" id="285557"/>
    <lineage>
        <taxon>Bacteria</taxon>
        <taxon>Bacillati</taxon>
        <taxon>Actinomycetota</taxon>
        <taxon>Actinomycetes</taxon>
        <taxon>Kitasatosporales</taxon>
        <taxon>Streptomycetaceae</taxon>
        <taxon>Streptomyces</taxon>
    </lineage>
</organism>
<dbReference type="AlphaFoldDB" id="A0A640SID7"/>
<dbReference type="EMBL" id="BLIN01000005">
    <property type="protein sequence ID" value="GFE10594.1"/>
    <property type="molecule type" value="Genomic_DNA"/>
</dbReference>